<proteinExistence type="predicted"/>
<dbReference type="RefSeq" id="WP_220200325.1">
    <property type="nucleotide sequence ID" value="NZ_BNJF01000012.1"/>
</dbReference>
<comment type="caution">
    <text evidence="2">The sequence shown here is derived from an EMBL/GenBank/DDBJ whole genome shotgun (WGS) entry which is preliminary data.</text>
</comment>
<dbReference type="EMBL" id="BNJF01000012">
    <property type="protein sequence ID" value="GHO51411.1"/>
    <property type="molecule type" value="Genomic_DNA"/>
</dbReference>
<evidence type="ECO:0000256" key="1">
    <source>
        <dbReference type="SAM" id="MobiDB-lite"/>
    </source>
</evidence>
<reference evidence="2" key="1">
    <citation type="submission" date="2020-10" db="EMBL/GenBank/DDBJ databases">
        <title>Taxonomic study of unclassified bacteria belonging to the class Ktedonobacteria.</title>
        <authorList>
            <person name="Yabe S."/>
            <person name="Wang C.M."/>
            <person name="Zheng Y."/>
            <person name="Sakai Y."/>
            <person name="Cavaletti L."/>
            <person name="Monciardini P."/>
            <person name="Donadio S."/>
        </authorList>
    </citation>
    <scope>NUCLEOTIDE SEQUENCE</scope>
    <source>
        <strain evidence="2">SOSP1-1</strain>
    </source>
</reference>
<evidence type="ECO:0000313" key="3">
    <source>
        <dbReference type="Proteomes" id="UP000612362"/>
    </source>
</evidence>
<feature type="compositionally biased region" description="Basic residues" evidence="1">
    <location>
        <begin position="267"/>
        <end position="276"/>
    </location>
</feature>
<sequence length="432" mass="49314">MLRQEIRTWEETILSQDMYDYVWELRDSSDMLRRLEFQPDGLLIDGLPYSIEVSSEEPDSIRFVGHPGVIACTPHALWRAFGGEQVQPQPFDAGQLIAENMLLWDRLRHWRSLFQTIQTQLREPLEQSLYQLSLPRPRLDPFTEELLGRCDANVAPAQVRAIAALLRCETAIVVQWLRERGKQIAWLAPVQATDSMPIDAIHKLAEGGMPGEGPALPDGGRSQPEPERQANQAQPVEEQKTSREEPQQESATLETASHPTRTEARRGKPRKARSIKKVGFIESAPERVESEPEHPFLWTKDRLRELDEAFYALNSDVRQDVGAAACQIADQHQWSPNTVEEKIRDLRLDQPGRLLRRGSFVWTVNVGGARQTWALDYPYGQFPLASGDSFRYQDQVYLLLHAWSNQLLVQPEAQESASLDVHSAHEEELRHD</sequence>
<accession>A0A8J3IA45</accession>
<protein>
    <submittedName>
        <fullName evidence="2">Uncharacterized protein</fullName>
    </submittedName>
</protein>
<evidence type="ECO:0000313" key="2">
    <source>
        <dbReference type="EMBL" id="GHO51411.1"/>
    </source>
</evidence>
<feature type="compositionally biased region" description="Basic and acidic residues" evidence="1">
    <location>
        <begin position="237"/>
        <end position="246"/>
    </location>
</feature>
<dbReference type="AlphaFoldDB" id="A0A8J3IA45"/>
<gene>
    <name evidence="2" type="ORF">KSX_95740</name>
</gene>
<feature type="compositionally biased region" description="Polar residues" evidence="1">
    <location>
        <begin position="248"/>
        <end position="259"/>
    </location>
</feature>
<keyword evidence="3" id="KW-1185">Reference proteome</keyword>
<dbReference type="Proteomes" id="UP000612362">
    <property type="component" value="Unassembled WGS sequence"/>
</dbReference>
<feature type="region of interest" description="Disordered" evidence="1">
    <location>
        <begin position="204"/>
        <end position="277"/>
    </location>
</feature>
<name>A0A8J3IA45_9CHLR</name>
<organism evidence="2 3">
    <name type="scientific">Ktedonospora formicarum</name>
    <dbReference type="NCBI Taxonomy" id="2778364"/>
    <lineage>
        <taxon>Bacteria</taxon>
        <taxon>Bacillati</taxon>
        <taxon>Chloroflexota</taxon>
        <taxon>Ktedonobacteria</taxon>
        <taxon>Ktedonobacterales</taxon>
        <taxon>Ktedonobacteraceae</taxon>
        <taxon>Ktedonospora</taxon>
    </lineage>
</organism>